<accession>A0A9X5E7J9</accession>
<evidence type="ECO:0000313" key="2">
    <source>
        <dbReference type="Proteomes" id="UP000031532"/>
    </source>
</evidence>
<keyword evidence="2" id="KW-1185">Reference proteome</keyword>
<protein>
    <submittedName>
        <fullName evidence="1">Uncharacterized protein</fullName>
    </submittedName>
</protein>
<dbReference type="AlphaFoldDB" id="A0A9X5E7J9"/>
<sequence length="54" mass="6112">MTNIQPVQSLSPTKSSDRVVDYFTKQAYEIGYMAGFLVACLDDFCNWLAMLISE</sequence>
<reference evidence="1 2" key="1">
    <citation type="journal article" date="2015" name="Genome Announc.">
        <title>Draft Genome Sequence of the Terrestrial Cyanobacterium Scytonema millei VB511283, Isolated from Eastern India.</title>
        <authorList>
            <person name="Sen D."/>
            <person name="Chandrababunaidu M.M."/>
            <person name="Singh D."/>
            <person name="Sanghi N."/>
            <person name="Ghorai A."/>
            <person name="Mishra G.P."/>
            <person name="Madduluri M."/>
            <person name="Adhikary S.P."/>
            <person name="Tripathy S."/>
        </authorList>
    </citation>
    <scope>NUCLEOTIDE SEQUENCE [LARGE SCALE GENOMIC DNA]</scope>
    <source>
        <strain evidence="1 2">VB511283</strain>
    </source>
</reference>
<evidence type="ECO:0000313" key="1">
    <source>
        <dbReference type="EMBL" id="NHC35659.1"/>
    </source>
</evidence>
<proteinExistence type="predicted"/>
<dbReference type="RefSeq" id="WP_165587691.1">
    <property type="nucleotide sequence ID" value="NZ_JTJC03000003.1"/>
</dbReference>
<dbReference type="Proteomes" id="UP000031532">
    <property type="component" value="Unassembled WGS sequence"/>
</dbReference>
<dbReference type="EMBL" id="JTJC03000003">
    <property type="protein sequence ID" value="NHC35659.1"/>
    <property type="molecule type" value="Genomic_DNA"/>
</dbReference>
<organism evidence="1 2">
    <name type="scientific">Scytonema millei VB511283</name>
    <dbReference type="NCBI Taxonomy" id="1245923"/>
    <lineage>
        <taxon>Bacteria</taxon>
        <taxon>Bacillati</taxon>
        <taxon>Cyanobacteriota</taxon>
        <taxon>Cyanophyceae</taxon>
        <taxon>Nostocales</taxon>
        <taxon>Scytonemataceae</taxon>
        <taxon>Scytonema</taxon>
    </lineage>
</organism>
<name>A0A9X5E7J9_9CYAN</name>
<gene>
    <name evidence="1" type="ORF">QH73_0013475</name>
</gene>
<comment type="caution">
    <text evidence="1">The sequence shown here is derived from an EMBL/GenBank/DDBJ whole genome shotgun (WGS) entry which is preliminary data.</text>
</comment>